<feature type="compositionally biased region" description="Basic and acidic residues" evidence="7">
    <location>
        <begin position="617"/>
        <end position="630"/>
    </location>
</feature>
<dbReference type="GO" id="GO:0019843">
    <property type="term" value="F:rRNA binding"/>
    <property type="evidence" value="ECO:0007669"/>
    <property type="project" value="TreeGrafter"/>
</dbReference>
<dbReference type="PROSITE" id="PS01231">
    <property type="entry name" value="TRMA_2"/>
    <property type="match status" value="1"/>
</dbReference>
<evidence type="ECO:0000256" key="7">
    <source>
        <dbReference type="SAM" id="MobiDB-lite"/>
    </source>
</evidence>
<protein>
    <recommendedName>
        <fullName evidence="11">tRNA (Uracil-5-)-methyltransferase</fullName>
    </recommendedName>
</protein>
<keyword evidence="8" id="KW-0732">Signal</keyword>
<comment type="similarity">
    <text evidence="5">Belongs to the class I-like SAM-binding methyltransferase superfamily. RNA M5U methyltransferase family.</text>
</comment>
<dbReference type="SUPFAM" id="SSF53335">
    <property type="entry name" value="S-adenosyl-L-methionine-dependent methyltransferases"/>
    <property type="match status" value="1"/>
</dbReference>
<feature type="signal peptide" evidence="8">
    <location>
        <begin position="1"/>
        <end position="17"/>
    </location>
</feature>
<evidence type="ECO:0000256" key="5">
    <source>
        <dbReference type="PROSITE-ProRule" id="PRU01024"/>
    </source>
</evidence>
<dbReference type="PANTHER" id="PTHR47790">
    <property type="entry name" value="TRNA/TMRNA (URACIL-C(5))-METHYLTRANSFERASE"/>
    <property type="match status" value="1"/>
</dbReference>
<sequence>MTLTLLLMFGLKQPALGLSLPQHRLWAGCRFASLSMLARRSRRRGPAAVPRPPRVLQRSDSGVPEIAACHPEQYDKLLSSKVASMVQLVTGAVAAGSSSASEPQTTELPAIEVFESARTNFRMRASFQIWREGAGLHYVMFNRGDSRTPHEASEELRDKLNDVRLLTTSTGDALVTVTYNRPIGGGAWEAAARELAEALGVCVVGRSRKVVIGCETVEERLSVPGRGECVYLQTEGAFTQPNAQVCSAMLGWAVDATRGLDGSRSELDCGDGRTGSDLCELYCGNGCFTVALAPNFRRVAAARGLPKAGHVHANGVSNTRVARLSAEEFVEALAGGRPFRRLDEAGVELASWHMLLVDPPRAGLDQTSRALAATFARVVYVSCNPETLARDLAQLSATHTLTRLAAFDQFPYTPHLECGVVLERRPARPAAAGGGGAEDETPAPSSETPALPCEAEAAARHLKVGGEAARLEAFGPVVVGESGQLRYIANWESMSEGERSAAQELLAKRNAARLKRLRGGAFRAAPPRRSALAAAAAAALPSRPLWAAECGGASQRACGEGPPEGSGEGREPWQRQPWAKPAFAAVGLLSLFHGLLPAPKPPPARGGGPRSPPPRLSLDEPPPRASRRDATSTTAALLSCALLAPSMPRASSAAECDEACARRIAERRALFEQSRTTADRSVILELSRQRAALYNTTFRGASCVPGLPCY</sequence>
<dbReference type="HOGENOM" id="CLU_439072_0_0_1"/>
<reference evidence="10" key="1">
    <citation type="journal article" date="2013" name="Nature">
        <title>Pan genome of the phytoplankton Emiliania underpins its global distribution.</title>
        <authorList>
            <person name="Read B.A."/>
            <person name="Kegel J."/>
            <person name="Klute M.J."/>
            <person name="Kuo A."/>
            <person name="Lefebvre S.C."/>
            <person name="Maumus F."/>
            <person name="Mayer C."/>
            <person name="Miller J."/>
            <person name="Monier A."/>
            <person name="Salamov A."/>
            <person name="Young J."/>
            <person name="Aguilar M."/>
            <person name="Claverie J.M."/>
            <person name="Frickenhaus S."/>
            <person name="Gonzalez K."/>
            <person name="Herman E.K."/>
            <person name="Lin Y.C."/>
            <person name="Napier J."/>
            <person name="Ogata H."/>
            <person name="Sarno A.F."/>
            <person name="Shmutz J."/>
            <person name="Schroeder D."/>
            <person name="de Vargas C."/>
            <person name="Verret F."/>
            <person name="von Dassow P."/>
            <person name="Valentin K."/>
            <person name="Van de Peer Y."/>
            <person name="Wheeler G."/>
            <person name="Dacks J.B."/>
            <person name="Delwiche C.F."/>
            <person name="Dyhrman S.T."/>
            <person name="Glockner G."/>
            <person name="John U."/>
            <person name="Richards T."/>
            <person name="Worden A.Z."/>
            <person name="Zhang X."/>
            <person name="Grigoriev I.V."/>
            <person name="Allen A.E."/>
            <person name="Bidle K."/>
            <person name="Borodovsky M."/>
            <person name="Bowler C."/>
            <person name="Brownlee C."/>
            <person name="Cock J.M."/>
            <person name="Elias M."/>
            <person name="Gladyshev V.N."/>
            <person name="Groth M."/>
            <person name="Guda C."/>
            <person name="Hadaegh A."/>
            <person name="Iglesias-Rodriguez M.D."/>
            <person name="Jenkins J."/>
            <person name="Jones B.M."/>
            <person name="Lawson T."/>
            <person name="Leese F."/>
            <person name="Lindquist E."/>
            <person name="Lobanov A."/>
            <person name="Lomsadze A."/>
            <person name="Malik S.B."/>
            <person name="Marsh M.E."/>
            <person name="Mackinder L."/>
            <person name="Mock T."/>
            <person name="Mueller-Roeber B."/>
            <person name="Pagarete A."/>
            <person name="Parker M."/>
            <person name="Probert I."/>
            <person name="Quesneville H."/>
            <person name="Raines C."/>
            <person name="Rensing S.A."/>
            <person name="Riano-Pachon D.M."/>
            <person name="Richier S."/>
            <person name="Rokitta S."/>
            <person name="Shiraiwa Y."/>
            <person name="Soanes D.M."/>
            <person name="van der Giezen M."/>
            <person name="Wahlund T.M."/>
            <person name="Williams B."/>
            <person name="Wilson W."/>
            <person name="Wolfe G."/>
            <person name="Wurch L.L."/>
        </authorList>
    </citation>
    <scope>NUCLEOTIDE SEQUENCE</scope>
</reference>
<dbReference type="RefSeq" id="XP_005787901.1">
    <property type="nucleotide sequence ID" value="XM_005787844.1"/>
</dbReference>
<evidence type="ECO:0000256" key="2">
    <source>
        <dbReference type="ARBA" id="ARBA00022679"/>
    </source>
</evidence>
<dbReference type="Gene3D" id="3.40.50.150">
    <property type="entry name" value="Vaccinia Virus protein VP39"/>
    <property type="match status" value="1"/>
</dbReference>
<organism evidence="9 10">
    <name type="scientific">Emiliania huxleyi (strain CCMP1516)</name>
    <dbReference type="NCBI Taxonomy" id="280463"/>
    <lineage>
        <taxon>Eukaryota</taxon>
        <taxon>Haptista</taxon>
        <taxon>Haptophyta</taxon>
        <taxon>Prymnesiophyceae</taxon>
        <taxon>Isochrysidales</taxon>
        <taxon>Noelaerhabdaceae</taxon>
        <taxon>Emiliania</taxon>
    </lineage>
</organism>
<feature type="active site" description="Nucleophile" evidence="5">
    <location>
        <position position="383"/>
    </location>
</feature>
<feature type="compositionally biased region" description="Pro residues" evidence="7">
    <location>
        <begin position="598"/>
        <end position="615"/>
    </location>
</feature>
<dbReference type="EnsemblProtists" id="EOD35472">
    <property type="protein sequence ID" value="EOD35472"/>
    <property type="gene ID" value="EMIHUDRAFT_98494"/>
</dbReference>
<dbReference type="InterPro" id="IPR010280">
    <property type="entry name" value="U5_MeTrfase_fam"/>
</dbReference>
<evidence type="ECO:0000256" key="3">
    <source>
        <dbReference type="ARBA" id="ARBA00022691"/>
    </source>
</evidence>
<evidence type="ECO:0008006" key="11">
    <source>
        <dbReference type="Google" id="ProtNLM"/>
    </source>
</evidence>
<feature type="region of interest" description="Disordered" evidence="7">
    <location>
        <begin position="553"/>
        <end position="574"/>
    </location>
</feature>
<name>A0A0D3KI87_EMIH1</name>
<dbReference type="GO" id="GO:0000049">
    <property type="term" value="F:tRNA binding"/>
    <property type="evidence" value="ECO:0007669"/>
    <property type="project" value="TreeGrafter"/>
</dbReference>
<evidence type="ECO:0000313" key="10">
    <source>
        <dbReference type="Proteomes" id="UP000013827"/>
    </source>
</evidence>
<accession>A0A0D3KI87</accession>
<dbReference type="GO" id="GO:0009451">
    <property type="term" value="P:RNA modification"/>
    <property type="evidence" value="ECO:0007669"/>
    <property type="project" value="UniProtKB-ARBA"/>
</dbReference>
<dbReference type="GO" id="GO:0005829">
    <property type="term" value="C:cytosol"/>
    <property type="evidence" value="ECO:0007669"/>
    <property type="project" value="TreeGrafter"/>
</dbReference>
<evidence type="ECO:0000256" key="6">
    <source>
        <dbReference type="PROSITE-ProRule" id="PRU10015"/>
    </source>
</evidence>
<dbReference type="InterPro" id="IPR030390">
    <property type="entry name" value="MeTrfase_TrmA_AS"/>
</dbReference>
<feature type="binding site" evidence="5">
    <location>
        <position position="240"/>
    </location>
    <ligand>
        <name>S-adenosyl-L-methionine</name>
        <dbReference type="ChEBI" id="CHEBI:59789"/>
    </ligand>
</feature>
<dbReference type="PANTHER" id="PTHR47790:SF2">
    <property type="entry name" value="TRNA_TMRNA (URACIL-C(5))-METHYLTRANSFERASE"/>
    <property type="match status" value="1"/>
</dbReference>
<evidence type="ECO:0000313" key="9">
    <source>
        <dbReference type="EnsemblProtists" id="EOD35472"/>
    </source>
</evidence>
<keyword evidence="10" id="KW-1185">Reference proteome</keyword>
<feature type="region of interest" description="Disordered" evidence="7">
    <location>
        <begin position="42"/>
        <end position="61"/>
    </location>
</feature>
<dbReference type="Proteomes" id="UP000013827">
    <property type="component" value="Unassembled WGS sequence"/>
</dbReference>
<feature type="region of interest" description="Disordered" evidence="7">
    <location>
        <begin position="428"/>
        <end position="449"/>
    </location>
</feature>
<keyword evidence="2 5" id="KW-0808">Transferase</keyword>
<feature type="region of interest" description="Disordered" evidence="7">
    <location>
        <begin position="597"/>
        <end position="631"/>
    </location>
</feature>
<dbReference type="AlphaFoldDB" id="A0A0D3KI87"/>
<keyword evidence="1 5" id="KW-0489">Methyltransferase</keyword>
<comment type="caution">
    <text evidence="5">Lacks conserved residue(s) required for the propagation of feature annotation.</text>
</comment>
<dbReference type="Pfam" id="PF05958">
    <property type="entry name" value="tRNA_U5-meth_tr"/>
    <property type="match status" value="2"/>
</dbReference>
<feature type="active site" evidence="6">
    <location>
        <position position="383"/>
    </location>
</feature>
<evidence type="ECO:0000256" key="8">
    <source>
        <dbReference type="SAM" id="SignalP"/>
    </source>
</evidence>
<keyword evidence="4" id="KW-0819">tRNA processing</keyword>
<dbReference type="KEGG" id="ehx:EMIHUDRAFT_98494"/>
<dbReference type="GO" id="GO:0030697">
    <property type="term" value="F:tRNA (uracil(54)-C5)-methyltransferase activity, S-adenosyl methionine-dependent"/>
    <property type="evidence" value="ECO:0007669"/>
    <property type="project" value="InterPro"/>
</dbReference>
<reference evidence="9" key="2">
    <citation type="submission" date="2024-10" db="UniProtKB">
        <authorList>
            <consortium name="EnsemblProtists"/>
        </authorList>
    </citation>
    <scope>IDENTIFICATION</scope>
</reference>
<evidence type="ECO:0000256" key="1">
    <source>
        <dbReference type="ARBA" id="ARBA00022603"/>
    </source>
</evidence>
<dbReference type="PROSITE" id="PS01230">
    <property type="entry name" value="TRMA_1"/>
    <property type="match status" value="1"/>
</dbReference>
<dbReference type="InterPro" id="IPR029063">
    <property type="entry name" value="SAM-dependent_MTases_sf"/>
</dbReference>
<dbReference type="GO" id="GO:0008033">
    <property type="term" value="P:tRNA processing"/>
    <property type="evidence" value="ECO:0007669"/>
    <property type="project" value="UniProtKB-KW"/>
</dbReference>
<dbReference type="PROSITE" id="PS51687">
    <property type="entry name" value="SAM_MT_RNA_M5U"/>
    <property type="match status" value="1"/>
</dbReference>
<feature type="binding site" evidence="5">
    <location>
        <position position="282"/>
    </location>
    <ligand>
        <name>S-adenosyl-L-methionine</name>
        <dbReference type="ChEBI" id="CHEBI:59789"/>
    </ligand>
</feature>
<feature type="binding site" evidence="5">
    <location>
        <position position="358"/>
    </location>
    <ligand>
        <name>S-adenosyl-L-methionine</name>
        <dbReference type="ChEBI" id="CHEBI:59789"/>
    </ligand>
</feature>
<dbReference type="PaxDb" id="2903-EOD35472"/>
<dbReference type="eggNOG" id="KOG2187">
    <property type="taxonomic scope" value="Eukaryota"/>
</dbReference>
<feature type="chain" id="PRO_5044291826" description="tRNA (Uracil-5-)-methyltransferase" evidence="8">
    <location>
        <begin position="18"/>
        <end position="710"/>
    </location>
</feature>
<proteinExistence type="inferred from homology"/>
<dbReference type="GO" id="GO:0032259">
    <property type="term" value="P:methylation"/>
    <property type="evidence" value="ECO:0007669"/>
    <property type="project" value="UniProtKB-KW"/>
</dbReference>
<keyword evidence="3 5" id="KW-0949">S-adenosyl-L-methionine</keyword>
<evidence type="ECO:0000256" key="4">
    <source>
        <dbReference type="ARBA" id="ARBA00022694"/>
    </source>
</evidence>
<dbReference type="GeneID" id="17280742"/>
<dbReference type="STRING" id="2903.R1DKE5"/>
<dbReference type="InterPro" id="IPR030391">
    <property type="entry name" value="MeTrfase_TrmA_CS"/>
</dbReference>
<dbReference type="InterPro" id="IPR011869">
    <property type="entry name" value="TrmA_MeTrfase"/>
</dbReference>